<evidence type="ECO:0000313" key="2">
    <source>
        <dbReference type="EMBL" id="OAA53905.1"/>
    </source>
</evidence>
<feature type="compositionally biased region" description="Basic and acidic residues" evidence="1">
    <location>
        <begin position="1"/>
        <end position="11"/>
    </location>
</feature>
<proteinExistence type="predicted"/>
<keyword evidence="3" id="KW-1185">Reference proteome</keyword>
<protein>
    <submittedName>
        <fullName evidence="2">Uncharacterized protein</fullName>
    </submittedName>
</protein>
<feature type="compositionally biased region" description="Acidic residues" evidence="1">
    <location>
        <begin position="23"/>
        <end position="37"/>
    </location>
</feature>
<evidence type="ECO:0000313" key="3">
    <source>
        <dbReference type="Proteomes" id="UP000076874"/>
    </source>
</evidence>
<dbReference type="Proteomes" id="UP000076874">
    <property type="component" value="Unassembled WGS sequence"/>
</dbReference>
<sequence length="75" mass="8614">MSSTRAERSSNEAHGMNIRAAMGDEDDERYEPYELNEPDGYRGTVQNIEYTGWSLDDHLRDMSEMSEFGDMSDVD</sequence>
<accession>A0A162I924</accession>
<organism evidence="2 3">
    <name type="scientific">Niveomyces insectorum RCEF 264</name>
    <dbReference type="NCBI Taxonomy" id="1081102"/>
    <lineage>
        <taxon>Eukaryota</taxon>
        <taxon>Fungi</taxon>
        <taxon>Dikarya</taxon>
        <taxon>Ascomycota</taxon>
        <taxon>Pezizomycotina</taxon>
        <taxon>Sordariomycetes</taxon>
        <taxon>Hypocreomycetidae</taxon>
        <taxon>Hypocreales</taxon>
        <taxon>Cordycipitaceae</taxon>
        <taxon>Niveomyces</taxon>
    </lineage>
</organism>
<dbReference type="AlphaFoldDB" id="A0A162I924"/>
<dbReference type="EMBL" id="AZHD01000026">
    <property type="protein sequence ID" value="OAA53905.1"/>
    <property type="molecule type" value="Genomic_DNA"/>
</dbReference>
<gene>
    <name evidence="2" type="ORF">SPI_09112</name>
</gene>
<reference evidence="2 3" key="1">
    <citation type="journal article" date="2016" name="Genome Biol. Evol.">
        <title>Divergent and convergent evolution of fungal pathogenicity.</title>
        <authorList>
            <person name="Shang Y."/>
            <person name="Xiao G."/>
            <person name="Zheng P."/>
            <person name="Cen K."/>
            <person name="Zhan S."/>
            <person name="Wang C."/>
        </authorList>
    </citation>
    <scope>NUCLEOTIDE SEQUENCE [LARGE SCALE GENOMIC DNA]</scope>
    <source>
        <strain evidence="2 3">RCEF 264</strain>
    </source>
</reference>
<evidence type="ECO:0000256" key="1">
    <source>
        <dbReference type="SAM" id="MobiDB-lite"/>
    </source>
</evidence>
<comment type="caution">
    <text evidence="2">The sequence shown here is derived from an EMBL/GenBank/DDBJ whole genome shotgun (WGS) entry which is preliminary data.</text>
</comment>
<feature type="region of interest" description="Disordered" evidence="1">
    <location>
        <begin position="1"/>
        <end position="43"/>
    </location>
</feature>
<name>A0A162I924_9HYPO</name>